<dbReference type="EMBL" id="QUTE01012992">
    <property type="protein sequence ID" value="RHZ05658.1"/>
    <property type="molecule type" value="Genomic_DNA"/>
</dbReference>
<dbReference type="Proteomes" id="UP000286510">
    <property type="component" value="Unassembled WGS sequence"/>
</dbReference>
<name>A0A397CYQ2_APHAT</name>
<dbReference type="EMBL" id="QUTC01006395">
    <property type="protein sequence ID" value="RHY52340.1"/>
    <property type="molecule type" value="Genomic_DNA"/>
</dbReference>
<dbReference type="PANTHER" id="PTHR36234">
    <property type="entry name" value="LYSYL ENDOPEPTIDASE"/>
    <property type="match status" value="1"/>
</dbReference>
<dbReference type="InterPro" id="IPR009003">
    <property type="entry name" value="Peptidase_S1_PA"/>
</dbReference>
<keyword evidence="2" id="KW-0732">Signal</keyword>
<comment type="caution">
    <text evidence="3">The sequence shown here is derived from an EMBL/GenBank/DDBJ whole genome shotgun (WGS) entry which is preliminary data.</text>
</comment>
<dbReference type="VEuPathDB" id="FungiDB:H257_03030"/>
<dbReference type="Proteomes" id="UP000266196">
    <property type="component" value="Unassembled WGS sequence"/>
</dbReference>
<proteinExistence type="predicted"/>
<dbReference type="EMBL" id="QUTF01024521">
    <property type="protein sequence ID" value="RHY84835.1"/>
    <property type="molecule type" value="Genomic_DNA"/>
</dbReference>
<evidence type="ECO:0000313" key="8">
    <source>
        <dbReference type="Proteomes" id="UP000286510"/>
    </source>
</evidence>
<evidence type="ECO:0000256" key="2">
    <source>
        <dbReference type="SAM" id="SignalP"/>
    </source>
</evidence>
<dbReference type="InterPro" id="IPR043504">
    <property type="entry name" value="Peptidase_S1_PA_chymotrypsin"/>
</dbReference>
<evidence type="ECO:0000256" key="1">
    <source>
        <dbReference type="ARBA" id="ARBA00023026"/>
    </source>
</evidence>
<organism evidence="3 6">
    <name type="scientific">Aphanomyces astaci</name>
    <name type="common">Crayfish plague agent</name>
    <dbReference type="NCBI Taxonomy" id="112090"/>
    <lineage>
        <taxon>Eukaryota</taxon>
        <taxon>Sar</taxon>
        <taxon>Stramenopiles</taxon>
        <taxon>Oomycota</taxon>
        <taxon>Saprolegniomycetes</taxon>
        <taxon>Saprolegniales</taxon>
        <taxon>Verrucalvaceae</taxon>
        <taxon>Aphanomyces</taxon>
    </lineage>
</organism>
<evidence type="ECO:0000313" key="5">
    <source>
        <dbReference type="EMBL" id="RHZ05658.1"/>
    </source>
</evidence>
<feature type="chain" id="PRO_5036074443" description="Serine protease" evidence="2">
    <location>
        <begin position="24"/>
        <end position="405"/>
    </location>
</feature>
<evidence type="ECO:0008006" key="9">
    <source>
        <dbReference type="Google" id="ProtNLM"/>
    </source>
</evidence>
<keyword evidence="1" id="KW-0843">Virulence</keyword>
<evidence type="ECO:0000313" key="3">
    <source>
        <dbReference type="EMBL" id="RHY52340.1"/>
    </source>
</evidence>
<sequence length="405" mass="43711">MRILSTAVATVMATMAPSMVALADVDVGLSFGMSCSQYPASTSRGTTLRFARTVTDSTASFMAFVFQNFSLPPGDFILLRPLSLANSSTMLPPIRLDSNTYHGSFHAPPLSTTSVSIELYTNHSTPILPPPSSTAIESTTNDCRGSFTVVGYDTHLEGGGEESVCGTDESFEAACFNDINPIHRVMYLRSGAIARLVIQRGGFLYGCTGWLVGSQGHMLTNNHCIQDATDAVNTRVEFLAQTTLCPDFVTTSDTCDRQMGCPGEVYANTTKLFVTTNVDLDYTLIRLDPSVVTRYGTLKLRSFASAVGEPVYSVTHPLAWGKRMQYKKNGSVAVVQGTTGSELQYLLDTRKMSSGSPILSLQDHSVVALHHAGLENCPNFGVRSDLIVNDLRAKKLLPVNSTVDS</sequence>
<feature type="signal peptide" evidence="2">
    <location>
        <begin position="1"/>
        <end position="23"/>
    </location>
</feature>
<dbReference type="Proteomes" id="UP000265716">
    <property type="component" value="Unassembled WGS sequence"/>
</dbReference>
<dbReference type="SUPFAM" id="SSF50494">
    <property type="entry name" value="Trypsin-like serine proteases"/>
    <property type="match status" value="1"/>
</dbReference>
<dbReference type="Gene3D" id="2.40.10.10">
    <property type="entry name" value="Trypsin-like serine proteases"/>
    <property type="match status" value="2"/>
</dbReference>
<accession>A0A397CYQ2</accession>
<evidence type="ECO:0000313" key="4">
    <source>
        <dbReference type="EMBL" id="RHY84835.1"/>
    </source>
</evidence>
<protein>
    <recommendedName>
        <fullName evidence="9">Serine protease</fullName>
    </recommendedName>
</protein>
<dbReference type="Pfam" id="PF13365">
    <property type="entry name" value="Trypsin_2"/>
    <property type="match status" value="1"/>
</dbReference>
<evidence type="ECO:0000313" key="7">
    <source>
        <dbReference type="Proteomes" id="UP000266196"/>
    </source>
</evidence>
<dbReference type="AlphaFoldDB" id="A0A397CYQ2"/>
<gene>
    <name evidence="4" type="ORF">DYB26_001965</name>
    <name evidence="5" type="ORF">DYB31_007302</name>
    <name evidence="3" type="ORF">DYB38_005244</name>
</gene>
<reference evidence="6 7" key="1">
    <citation type="submission" date="2018-08" db="EMBL/GenBank/DDBJ databases">
        <title>Aphanomyces genome sequencing and annotation.</title>
        <authorList>
            <person name="Minardi D."/>
            <person name="Oidtmann B."/>
            <person name="Van Der Giezen M."/>
            <person name="Studholme D.J."/>
        </authorList>
    </citation>
    <scope>NUCLEOTIDE SEQUENCE [LARGE SCALE GENOMIC DNA]</scope>
    <source>
        <strain evidence="5 7">197901</strain>
        <strain evidence="4 8">FDL457</strain>
        <strain evidence="3 6">SA</strain>
    </source>
</reference>
<evidence type="ECO:0000313" key="6">
    <source>
        <dbReference type="Proteomes" id="UP000265716"/>
    </source>
</evidence>
<dbReference type="PANTHER" id="PTHR36234:SF5">
    <property type="entry name" value="LYSYL ENDOPEPTIDASE"/>
    <property type="match status" value="1"/>
</dbReference>